<reference evidence="2 3" key="1">
    <citation type="submission" date="2021-06" db="EMBL/GenBank/DDBJ databases">
        <authorList>
            <person name="Palmer J.M."/>
        </authorList>
    </citation>
    <scope>NUCLEOTIDE SEQUENCE [LARGE SCALE GENOMIC DNA]</scope>
    <source>
        <strain evidence="2 3">AS_MEX2019</strain>
        <tissue evidence="2">Muscle</tissue>
    </source>
</reference>
<keyword evidence="3" id="KW-1185">Reference proteome</keyword>
<organism evidence="2 3">
    <name type="scientific">Ameca splendens</name>
    <dbReference type="NCBI Taxonomy" id="208324"/>
    <lineage>
        <taxon>Eukaryota</taxon>
        <taxon>Metazoa</taxon>
        <taxon>Chordata</taxon>
        <taxon>Craniata</taxon>
        <taxon>Vertebrata</taxon>
        <taxon>Euteleostomi</taxon>
        <taxon>Actinopterygii</taxon>
        <taxon>Neopterygii</taxon>
        <taxon>Teleostei</taxon>
        <taxon>Neoteleostei</taxon>
        <taxon>Acanthomorphata</taxon>
        <taxon>Ovalentaria</taxon>
        <taxon>Atherinomorphae</taxon>
        <taxon>Cyprinodontiformes</taxon>
        <taxon>Goodeidae</taxon>
        <taxon>Ameca</taxon>
    </lineage>
</organism>
<evidence type="ECO:0000256" key="1">
    <source>
        <dbReference type="SAM" id="MobiDB-lite"/>
    </source>
</evidence>
<feature type="region of interest" description="Disordered" evidence="1">
    <location>
        <begin position="1"/>
        <end position="22"/>
    </location>
</feature>
<name>A0ABV0XBM0_9TELE</name>
<gene>
    <name evidence="2" type="ORF">AMECASPLE_003322</name>
</gene>
<sequence>MAVVFTVQTTREPKSEKGRLPSKRLQLPSKASKIFSRVPLFMVTALPDVYLRMTELHHERRSMTPAATMEESSGNVQYGEDEQKAKKTKKNRFGPPSKFTLRADCNMLK</sequence>
<dbReference type="EMBL" id="JAHRIP010000130">
    <property type="protein sequence ID" value="MEQ2278840.1"/>
    <property type="molecule type" value="Genomic_DNA"/>
</dbReference>
<protein>
    <submittedName>
        <fullName evidence="2">Uncharacterized protein</fullName>
    </submittedName>
</protein>
<proteinExistence type="predicted"/>
<feature type="compositionally biased region" description="Polar residues" evidence="1">
    <location>
        <begin position="1"/>
        <end position="10"/>
    </location>
</feature>
<accession>A0ABV0XBM0</accession>
<feature type="region of interest" description="Disordered" evidence="1">
    <location>
        <begin position="61"/>
        <end position="99"/>
    </location>
</feature>
<evidence type="ECO:0000313" key="2">
    <source>
        <dbReference type="EMBL" id="MEQ2278840.1"/>
    </source>
</evidence>
<evidence type="ECO:0000313" key="3">
    <source>
        <dbReference type="Proteomes" id="UP001469553"/>
    </source>
</evidence>
<comment type="caution">
    <text evidence="2">The sequence shown here is derived from an EMBL/GenBank/DDBJ whole genome shotgun (WGS) entry which is preliminary data.</text>
</comment>
<dbReference type="Proteomes" id="UP001469553">
    <property type="component" value="Unassembled WGS sequence"/>
</dbReference>